<organism evidence="2 3">
    <name type="scientific">Pedobacter insulae</name>
    <dbReference type="NCBI Taxonomy" id="414048"/>
    <lineage>
        <taxon>Bacteria</taxon>
        <taxon>Pseudomonadati</taxon>
        <taxon>Bacteroidota</taxon>
        <taxon>Sphingobacteriia</taxon>
        <taxon>Sphingobacteriales</taxon>
        <taxon>Sphingobacteriaceae</taxon>
        <taxon>Pedobacter</taxon>
    </lineage>
</organism>
<evidence type="ECO:0000313" key="3">
    <source>
        <dbReference type="Proteomes" id="UP000199666"/>
    </source>
</evidence>
<name>A0A1I2Y521_9SPHI</name>
<accession>A0A1I2Y521</accession>
<protein>
    <recommendedName>
        <fullName evidence="4">Secreted protein</fullName>
    </recommendedName>
</protein>
<sequence length="85" mass="9334">MKNLKKLLPAFALVVGLGLVFTQSAFKAEKTSYTYYRVGGEWVAAIPGYSCNEAETEICSEVFDHPNPTPEENGTDTVLGEYLPD</sequence>
<dbReference type="AlphaFoldDB" id="A0A1I2Y521"/>
<dbReference type="Proteomes" id="UP000199666">
    <property type="component" value="Unassembled WGS sequence"/>
</dbReference>
<evidence type="ECO:0008006" key="4">
    <source>
        <dbReference type="Google" id="ProtNLM"/>
    </source>
</evidence>
<feature type="chain" id="PRO_5011641360" description="Secreted protein" evidence="1">
    <location>
        <begin position="28"/>
        <end position="85"/>
    </location>
</feature>
<dbReference type="RefSeq" id="WP_090994255.1">
    <property type="nucleotide sequence ID" value="NZ_FOPP01000006.1"/>
</dbReference>
<proteinExistence type="predicted"/>
<evidence type="ECO:0000256" key="1">
    <source>
        <dbReference type="SAM" id="SignalP"/>
    </source>
</evidence>
<keyword evidence="1" id="KW-0732">Signal</keyword>
<dbReference type="EMBL" id="FOPP01000006">
    <property type="protein sequence ID" value="SFH19451.1"/>
    <property type="molecule type" value="Genomic_DNA"/>
</dbReference>
<dbReference type="InterPro" id="IPR045391">
    <property type="entry name" value="DUF6520"/>
</dbReference>
<keyword evidence="3" id="KW-1185">Reference proteome</keyword>
<dbReference type="OrthoDB" id="9964413at2"/>
<dbReference type="Pfam" id="PF20130">
    <property type="entry name" value="DUF6520"/>
    <property type="match status" value="1"/>
</dbReference>
<gene>
    <name evidence="2" type="ORF">SAMN04489864_106166</name>
</gene>
<reference evidence="2 3" key="1">
    <citation type="submission" date="2016-10" db="EMBL/GenBank/DDBJ databases">
        <authorList>
            <person name="de Groot N.N."/>
        </authorList>
    </citation>
    <scope>NUCLEOTIDE SEQUENCE [LARGE SCALE GENOMIC DNA]</scope>
    <source>
        <strain evidence="2 3">DSM 18684</strain>
    </source>
</reference>
<feature type="signal peptide" evidence="1">
    <location>
        <begin position="1"/>
        <end position="27"/>
    </location>
</feature>
<evidence type="ECO:0000313" key="2">
    <source>
        <dbReference type="EMBL" id="SFH19451.1"/>
    </source>
</evidence>